<evidence type="ECO:0008006" key="3">
    <source>
        <dbReference type="Google" id="ProtNLM"/>
    </source>
</evidence>
<dbReference type="STRING" id="1121420.SAMN02746098_05251"/>
<dbReference type="AlphaFoldDB" id="A0A1M6GYT8"/>
<organism evidence="1 2">
    <name type="scientific">Desulfosporosinus lacus DSM 15449</name>
    <dbReference type="NCBI Taxonomy" id="1121420"/>
    <lineage>
        <taxon>Bacteria</taxon>
        <taxon>Bacillati</taxon>
        <taxon>Bacillota</taxon>
        <taxon>Clostridia</taxon>
        <taxon>Eubacteriales</taxon>
        <taxon>Desulfitobacteriaceae</taxon>
        <taxon>Desulfosporosinus</taxon>
    </lineage>
</organism>
<dbReference type="Proteomes" id="UP000183954">
    <property type="component" value="Unassembled WGS sequence"/>
</dbReference>
<sequence length="276" mass="31296">MTMNEELINQILRRILSDPTLQGLLQEIKNQEENNAVKSEALVLLNYVSDFPRLLTAVQQRWGYDYKLSILPSDQVYLVKPELPVGMTWITAEDALSKSDWQKLILPACSLNTLAKAALGIRDNPICEMIGRGISKGNSIELVTEYLCLTSQTPPAYRELYEGYIRKLQSYGVMTCANLEERGPLALRSVLMDQTNQYEQTSVTYEPKKTGFYTESAPSLDEIRFEKKFLGDKQAYGFPEGSTILVKQGTVISPLARDTLKLRRIELCIEKEEGQR</sequence>
<gene>
    <name evidence="1" type="ORF">SAMN02746098_05251</name>
</gene>
<accession>A0A1M6GYT8</accession>
<keyword evidence="2" id="KW-1185">Reference proteome</keyword>
<evidence type="ECO:0000313" key="1">
    <source>
        <dbReference type="EMBL" id="SHJ15090.1"/>
    </source>
</evidence>
<protein>
    <recommendedName>
        <fullName evidence="3">Flavoprotein</fullName>
    </recommendedName>
</protein>
<reference evidence="2" key="1">
    <citation type="submission" date="2016-11" db="EMBL/GenBank/DDBJ databases">
        <authorList>
            <person name="Varghese N."/>
            <person name="Submissions S."/>
        </authorList>
    </citation>
    <scope>NUCLEOTIDE SEQUENCE [LARGE SCALE GENOMIC DNA]</scope>
    <source>
        <strain evidence="2">DSM 15449</strain>
    </source>
</reference>
<name>A0A1M6GYT8_9FIRM</name>
<proteinExistence type="predicted"/>
<dbReference type="EMBL" id="FQXJ01000040">
    <property type="protein sequence ID" value="SHJ15090.1"/>
    <property type="molecule type" value="Genomic_DNA"/>
</dbReference>
<evidence type="ECO:0000313" key="2">
    <source>
        <dbReference type="Proteomes" id="UP000183954"/>
    </source>
</evidence>